<dbReference type="GO" id="GO:0005730">
    <property type="term" value="C:nucleolus"/>
    <property type="evidence" value="ECO:0007669"/>
    <property type="project" value="UniProtKB-SubCell"/>
</dbReference>
<comment type="subcellular location">
    <subcellularLocation>
        <location evidence="1">Cytoplasm</location>
    </subcellularLocation>
    <subcellularLocation>
        <location evidence="2">Nucleus</location>
        <location evidence="2">Nucleolus</location>
    </subcellularLocation>
</comment>
<evidence type="ECO:0000313" key="10">
    <source>
        <dbReference type="Proteomes" id="UP000472270"/>
    </source>
</evidence>
<keyword evidence="5" id="KW-0238">DNA-binding</keyword>
<reference evidence="9" key="2">
    <citation type="submission" date="2025-09" db="UniProtKB">
        <authorList>
            <consortium name="Ensembl"/>
        </authorList>
    </citation>
    <scope>IDENTIFICATION</scope>
</reference>
<evidence type="ECO:0000256" key="5">
    <source>
        <dbReference type="ARBA" id="ARBA00023125"/>
    </source>
</evidence>
<dbReference type="PANTHER" id="PTHR31164">
    <property type="entry name" value="RAD52 MOTIF-CONTAINING PROTEIN 1"/>
    <property type="match status" value="1"/>
</dbReference>
<dbReference type="GeneID" id="107740678"/>
<dbReference type="GO" id="GO:0005737">
    <property type="term" value="C:cytoplasm"/>
    <property type="evidence" value="ECO:0007669"/>
    <property type="project" value="UniProtKB-SubCell"/>
</dbReference>
<dbReference type="InterPro" id="IPR034200">
    <property type="entry name" value="RDM1_RRM"/>
</dbReference>
<gene>
    <name evidence="9" type="primary">rdm1</name>
</gene>
<dbReference type="GO" id="GO:0006302">
    <property type="term" value="P:double-strand break repair"/>
    <property type="evidence" value="ECO:0007669"/>
    <property type="project" value="UniProtKB-ARBA"/>
</dbReference>
<dbReference type="PANTHER" id="PTHR31164:SF1">
    <property type="entry name" value="RAD52 MOTIF-CONTAINING PROTEIN 1"/>
    <property type="match status" value="1"/>
</dbReference>
<evidence type="ECO:0000256" key="6">
    <source>
        <dbReference type="ARBA" id="ARBA00023242"/>
    </source>
</evidence>
<dbReference type="Gene3D" id="3.30.390.80">
    <property type="entry name" value="DNA repair protein Rad52/59/22"/>
    <property type="match status" value="1"/>
</dbReference>
<keyword evidence="4 7" id="KW-0694">RNA-binding</keyword>
<keyword evidence="3" id="KW-0963">Cytoplasm</keyword>
<evidence type="ECO:0000256" key="4">
    <source>
        <dbReference type="ARBA" id="ARBA00022884"/>
    </source>
</evidence>
<reference evidence="9" key="1">
    <citation type="submission" date="2025-08" db="UniProtKB">
        <authorList>
            <consortium name="Ensembl"/>
        </authorList>
    </citation>
    <scope>IDENTIFICATION</scope>
</reference>
<dbReference type="SUPFAM" id="SSF54928">
    <property type="entry name" value="RNA-binding domain, RBD"/>
    <property type="match status" value="1"/>
</dbReference>
<evidence type="ECO:0000256" key="7">
    <source>
        <dbReference type="PROSITE-ProRule" id="PRU00176"/>
    </source>
</evidence>
<keyword evidence="10" id="KW-1185">Reference proteome</keyword>
<dbReference type="Proteomes" id="UP000472270">
    <property type="component" value="Unassembled WGS sequence"/>
</dbReference>
<dbReference type="RefSeq" id="XP_016408673.1">
    <property type="nucleotide sequence ID" value="XM_016553187.1"/>
</dbReference>
<dbReference type="InterPro" id="IPR057652">
    <property type="entry name" value="DSRM_RDM1"/>
</dbReference>
<dbReference type="CTD" id="201299"/>
<sequence length="287" mass="32223">MFYEVITPLSSCSFIQSPYLMDIEVDIIDFKVPLENNKTIFVWDIQPTFSEAYIYESLWSVYSAFGALYLLKVCPNATVAEPGFYAMVKFYSSAQASKAQRATDKQCLFQSSRLKVRLSTKQNLSFYSTKPLSLSKCHNLANHYLGFGGWSTRIITLKDISRCVDAGCQEETDDQSVLLKYGCIAELTFQQHGMSCQGVGVAEEIIDNDRDPEEKLRKRGTLMKRAKDKAVVAAFEKVLLMILGNGKVAIEIKYDPDEILPEENSEGVIKRSKCMKICPTSSTEIGS</sequence>
<dbReference type="Ensembl" id="ENSSRHT00000018759.1">
    <property type="protein sequence ID" value="ENSSRHP00000018185.1"/>
    <property type="gene ID" value="ENSSRHG00000009880.1"/>
</dbReference>
<organism evidence="9 10">
    <name type="scientific">Sinocyclocheilus rhinocerous</name>
    <dbReference type="NCBI Taxonomy" id="307959"/>
    <lineage>
        <taxon>Eukaryota</taxon>
        <taxon>Metazoa</taxon>
        <taxon>Chordata</taxon>
        <taxon>Craniata</taxon>
        <taxon>Vertebrata</taxon>
        <taxon>Euteleostomi</taxon>
        <taxon>Actinopterygii</taxon>
        <taxon>Neopterygii</taxon>
        <taxon>Teleostei</taxon>
        <taxon>Ostariophysi</taxon>
        <taxon>Cypriniformes</taxon>
        <taxon>Cyprinidae</taxon>
        <taxon>Cyprininae</taxon>
        <taxon>Sinocyclocheilus</taxon>
    </lineage>
</organism>
<dbReference type="InterPro" id="IPR000504">
    <property type="entry name" value="RRM_dom"/>
</dbReference>
<accession>A0A673GY41</accession>
<dbReference type="CDD" id="cd12364">
    <property type="entry name" value="RRM_RDM1"/>
    <property type="match status" value="1"/>
</dbReference>
<dbReference type="AlphaFoldDB" id="A0A673GY41"/>
<dbReference type="PROSITE" id="PS50102">
    <property type="entry name" value="RRM"/>
    <property type="match status" value="1"/>
</dbReference>
<evidence type="ECO:0000256" key="1">
    <source>
        <dbReference type="ARBA" id="ARBA00004496"/>
    </source>
</evidence>
<dbReference type="InterPro" id="IPR040224">
    <property type="entry name" value="RDM1"/>
</dbReference>
<feature type="domain" description="RRM" evidence="8">
    <location>
        <begin position="38"/>
        <end position="121"/>
    </location>
</feature>
<evidence type="ECO:0000256" key="2">
    <source>
        <dbReference type="ARBA" id="ARBA00004604"/>
    </source>
</evidence>
<dbReference type="GO" id="GO:0006310">
    <property type="term" value="P:DNA recombination"/>
    <property type="evidence" value="ECO:0007669"/>
    <property type="project" value="UniProtKB-ARBA"/>
</dbReference>
<dbReference type="SUPFAM" id="SSF54768">
    <property type="entry name" value="dsRNA-binding domain-like"/>
    <property type="match status" value="1"/>
</dbReference>
<evidence type="ECO:0000256" key="3">
    <source>
        <dbReference type="ARBA" id="ARBA00022490"/>
    </source>
</evidence>
<evidence type="ECO:0000313" key="9">
    <source>
        <dbReference type="Ensembl" id="ENSSRHP00000018185.1"/>
    </source>
</evidence>
<dbReference type="InterPro" id="IPR035979">
    <property type="entry name" value="RBD_domain_sf"/>
</dbReference>
<dbReference type="FunFam" id="3.30.390.80:FF:000002">
    <property type="entry name" value="RAD52 motif containing 1"/>
    <property type="match status" value="1"/>
</dbReference>
<protein>
    <submittedName>
        <fullName evidence="9">RAD52 motif-containing protein 1</fullName>
    </submittedName>
</protein>
<dbReference type="Pfam" id="PF25517">
    <property type="entry name" value="DSRM_RDM1"/>
    <property type="match status" value="1"/>
</dbReference>
<proteinExistence type="predicted"/>
<dbReference type="InterPro" id="IPR042525">
    <property type="entry name" value="Rad52_Rad59_Rad22_sf"/>
</dbReference>
<dbReference type="GO" id="GO:0003723">
    <property type="term" value="F:RNA binding"/>
    <property type="evidence" value="ECO:0007669"/>
    <property type="project" value="UniProtKB-UniRule"/>
</dbReference>
<name>A0A673GY41_9TELE</name>
<keyword evidence="6" id="KW-0539">Nucleus</keyword>
<dbReference type="GO" id="GO:0003677">
    <property type="term" value="F:DNA binding"/>
    <property type="evidence" value="ECO:0007669"/>
    <property type="project" value="UniProtKB-KW"/>
</dbReference>
<evidence type="ECO:0000259" key="8">
    <source>
        <dbReference type="PROSITE" id="PS50102"/>
    </source>
</evidence>